<feature type="compositionally biased region" description="Basic and acidic residues" evidence="1">
    <location>
        <begin position="864"/>
        <end position="873"/>
    </location>
</feature>
<reference evidence="3" key="1">
    <citation type="submission" date="2022-07" db="EMBL/GenBank/DDBJ databases">
        <title>Evaluation of T. orientalis genome assembly methods using nanopore sequencing and analysis of variation between genomes.</title>
        <authorList>
            <person name="Yam J."/>
            <person name="Micallef M.L."/>
            <person name="Liu M."/>
            <person name="Djordjevic S.P."/>
            <person name="Bogema D.R."/>
            <person name="Jenkins C."/>
        </authorList>
    </citation>
    <scope>NUCLEOTIDE SEQUENCE</scope>
    <source>
        <strain evidence="3">Goon Nure</strain>
    </source>
</reference>
<feature type="region of interest" description="Disordered" evidence="1">
    <location>
        <begin position="262"/>
        <end position="341"/>
    </location>
</feature>
<feature type="compositionally biased region" description="Acidic residues" evidence="1">
    <location>
        <begin position="600"/>
        <end position="610"/>
    </location>
</feature>
<dbReference type="SUPFAM" id="SSF46774">
    <property type="entry name" value="ARID-like"/>
    <property type="match status" value="1"/>
</dbReference>
<dbReference type="Gene3D" id="1.10.150.60">
    <property type="entry name" value="ARID DNA-binding domain"/>
    <property type="match status" value="1"/>
</dbReference>
<dbReference type="Proteomes" id="UP000244811">
    <property type="component" value="Chromosome 1"/>
</dbReference>
<dbReference type="GO" id="GO:0003677">
    <property type="term" value="F:DNA binding"/>
    <property type="evidence" value="ECO:0007669"/>
    <property type="project" value="InterPro"/>
</dbReference>
<dbReference type="InterPro" id="IPR036431">
    <property type="entry name" value="ARID_dom_sf"/>
</dbReference>
<feature type="compositionally biased region" description="Basic and acidic residues" evidence="1">
    <location>
        <begin position="991"/>
        <end position="1009"/>
    </location>
</feature>
<dbReference type="EMBL" id="CP056069">
    <property type="protein sequence ID" value="UKK00113.2"/>
    <property type="molecule type" value="Genomic_DNA"/>
</dbReference>
<dbReference type="CDD" id="cd16100">
    <property type="entry name" value="ARID"/>
    <property type="match status" value="1"/>
</dbReference>
<feature type="compositionally biased region" description="Polar residues" evidence="1">
    <location>
        <begin position="324"/>
        <end position="341"/>
    </location>
</feature>
<feature type="compositionally biased region" description="Basic and acidic residues" evidence="1">
    <location>
        <begin position="892"/>
        <end position="909"/>
    </location>
</feature>
<evidence type="ECO:0000313" key="4">
    <source>
        <dbReference type="Proteomes" id="UP000244811"/>
    </source>
</evidence>
<evidence type="ECO:0000256" key="1">
    <source>
        <dbReference type="SAM" id="MobiDB-lite"/>
    </source>
</evidence>
<gene>
    <name evidence="3" type="ORF">MACK_000183</name>
</gene>
<sequence length="1107" mass="126798">MSEEDFLRCLKNFHGPEKFEELKNVKLFNKKVDLYNFYELAKRKGGSTDAVIITQWRDICIELGLIGREDEISFEEAYKASQFFCYCFIDFTYPSSGRGCKKRCYRKPRTKIAPNYYRLHHGNKGTNSFPYRLMSGASRKYLAKCGLMDDEPRGPGKFDGLDERHQYDNLIWIARNVMNAPKYKFFNDKCGEDCTTFDDQWVLPSYDSSVPLTYKVQSKVACAAKLAAENSELGNQSSDESMSRSSDSEYDLVLRECGLSDTDLADEHGSNPPSGTDLGNGGIKPGKFRDGVKCTRTPNEPTRRRSSRTRNASTEGGTYGRANGVSNSGGTKTPIVNTSSSRSKKDLVRNIIHEVAKYLMSGYEIETCLTIILKSLTVVKLPKIPGLCKHMTYINIQFSKELIKAIDFEVQKEILIILDLLCNILSLVIRDSFVEFLKHRYNNTYQQSMLCIESLQVTSCVLFLKINEAFQNNKFKHNDFTLGQNTHKGPQDAVETTKKALNKTPKPKNKNKCNIMKSTESIESKVTNPDFHSQLHNNVFGSPKHTVDSNETNEADLYIMERRRKIHEYIKNNNNTRNNTNVNGNMTNTNYKNKHGSNDVYEDDWDDDDDDDDVVEEKNDSINHLEILSNIFLLIKYLSVISTELWQYDMITSFIDPFLKTVFKEIVDNKAPEYWLWDDFQEALCTLFSSCYFLSQKLEGKMNMDTVMNLYIISATLLGEQRISKILFRKIVQMILSFHIHFDFQMYKTMNWAIKSICEILVQTVISSITNNMDKNSEDKLVRRENVSWYTPESVDHIDSNRNRRSDKVQYMDKLFLNTNNPVANPWSSVPKDYPVLKKEPSEYSESSNSDFESIIDYVNLGNDTEKEGDKGSKSKKSHVGKGGDLKASNKSKKEDGPVKRGDRDKEASLSKKLQDLFGRGPFAQGNHPTLEESVSFLQDYYRSVLGIGSKRGYSAVPLRMSTRLQTQSDSESATVVDSSRSTQKAGSSTGDRHNGNDVNENRFRRDVSNGQQLKEEPIMIDDKVYDALKEFENTREIVCLCIAKMSEYSFCLDIIKSNYNKILECAYNDHSARFFWPVIHKIQSDQSLETRDRVNDYELMCINEVK</sequence>
<evidence type="ECO:0000259" key="2">
    <source>
        <dbReference type="PROSITE" id="PS51011"/>
    </source>
</evidence>
<dbReference type="PROSITE" id="PS51011">
    <property type="entry name" value="ARID"/>
    <property type="match status" value="1"/>
</dbReference>
<accession>A0A976M9E9</accession>
<protein>
    <submittedName>
        <fullName evidence="3">Membrance occupation and recognition nexus protein 1</fullName>
    </submittedName>
</protein>
<feature type="domain" description="ARID" evidence="2">
    <location>
        <begin position="1"/>
        <end position="96"/>
    </location>
</feature>
<evidence type="ECO:0000313" key="3">
    <source>
        <dbReference type="EMBL" id="UKK00113.2"/>
    </source>
</evidence>
<feature type="compositionally biased region" description="Polar residues" evidence="1">
    <location>
        <begin position="964"/>
        <end position="990"/>
    </location>
</feature>
<name>A0A976M9E9_THEOR</name>
<dbReference type="AlphaFoldDB" id="A0A976M9E9"/>
<feature type="region of interest" description="Disordered" evidence="1">
    <location>
        <begin position="573"/>
        <end position="610"/>
    </location>
</feature>
<dbReference type="Pfam" id="PF01388">
    <property type="entry name" value="ARID"/>
    <property type="match status" value="1"/>
</dbReference>
<organism evidence="3 4">
    <name type="scientific">Theileria orientalis</name>
    <dbReference type="NCBI Taxonomy" id="68886"/>
    <lineage>
        <taxon>Eukaryota</taxon>
        <taxon>Sar</taxon>
        <taxon>Alveolata</taxon>
        <taxon>Apicomplexa</taxon>
        <taxon>Aconoidasida</taxon>
        <taxon>Piroplasmida</taxon>
        <taxon>Theileriidae</taxon>
        <taxon>Theileria</taxon>
    </lineage>
</organism>
<feature type="region of interest" description="Disordered" evidence="1">
    <location>
        <begin position="964"/>
        <end position="1009"/>
    </location>
</feature>
<feature type="compositionally biased region" description="Low complexity" evidence="1">
    <location>
        <begin position="573"/>
        <end position="591"/>
    </location>
</feature>
<proteinExistence type="predicted"/>
<dbReference type="InterPro" id="IPR001606">
    <property type="entry name" value="ARID_dom"/>
</dbReference>
<feature type="region of interest" description="Disordered" evidence="1">
    <location>
        <begin position="863"/>
        <end position="909"/>
    </location>
</feature>